<name>A0A382NG87_9ZZZZ</name>
<accession>A0A382NG87</accession>
<sequence length="115" mass="12662">MTATVNVEIETKDDFSTNRWTKDGERGLADRIYVDAPDGTKIGYYDLVKNRWMLDKTNTTVGMGVVLDASNAKISLSIPGRDEVHIGMRTVLMPHEGPIFGQGTNLAKDFMVANG</sequence>
<evidence type="ECO:0000313" key="1">
    <source>
        <dbReference type="EMBL" id="SVC59518.1"/>
    </source>
</evidence>
<feature type="non-terminal residue" evidence="1">
    <location>
        <position position="115"/>
    </location>
</feature>
<organism evidence="1">
    <name type="scientific">marine metagenome</name>
    <dbReference type="NCBI Taxonomy" id="408172"/>
    <lineage>
        <taxon>unclassified sequences</taxon>
        <taxon>metagenomes</taxon>
        <taxon>ecological metagenomes</taxon>
    </lineage>
</organism>
<dbReference type="EMBL" id="UINC01099898">
    <property type="protein sequence ID" value="SVC59518.1"/>
    <property type="molecule type" value="Genomic_DNA"/>
</dbReference>
<proteinExistence type="predicted"/>
<dbReference type="AlphaFoldDB" id="A0A382NG87"/>
<gene>
    <name evidence="1" type="ORF">METZ01_LOCUS312372</name>
</gene>
<protein>
    <submittedName>
        <fullName evidence="1">Uncharacterized protein</fullName>
    </submittedName>
</protein>
<reference evidence="1" key="1">
    <citation type="submission" date="2018-05" db="EMBL/GenBank/DDBJ databases">
        <authorList>
            <person name="Lanie J.A."/>
            <person name="Ng W.-L."/>
            <person name="Kazmierczak K.M."/>
            <person name="Andrzejewski T.M."/>
            <person name="Davidsen T.M."/>
            <person name="Wayne K.J."/>
            <person name="Tettelin H."/>
            <person name="Glass J.I."/>
            <person name="Rusch D."/>
            <person name="Podicherti R."/>
            <person name="Tsui H.-C.T."/>
            <person name="Winkler M.E."/>
        </authorList>
    </citation>
    <scope>NUCLEOTIDE SEQUENCE</scope>
</reference>